<feature type="transmembrane region" description="Helical" evidence="1">
    <location>
        <begin position="47"/>
        <end position="64"/>
    </location>
</feature>
<comment type="caution">
    <text evidence="2">The sequence shown here is derived from an EMBL/GenBank/DDBJ whole genome shotgun (WGS) entry which is preliminary data.</text>
</comment>
<proteinExistence type="predicted"/>
<dbReference type="EMBL" id="BONO01000021">
    <property type="protein sequence ID" value="GIG37286.1"/>
    <property type="molecule type" value="Genomic_DNA"/>
</dbReference>
<evidence type="ECO:0000313" key="3">
    <source>
        <dbReference type="Proteomes" id="UP000642125"/>
    </source>
</evidence>
<dbReference type="Proteomes" id="UP000642125">
    <property type="component" value="Unassembled WGS sequence"/>
</dbReference>
<evidence type="ECO:0008006" key="4">
    <source>
        <dbReference type="Google" id="ProtNLM"/>
    </source>
</evidence>
<keyword evidence="1" id="KW-0812">Transmembrane</keyword>
<accession>A0A919U4A9</accession>
<name>A0A919U4A9_9CELL</name>
<dbReference type="InterPro" id="IPR019662">
    <property type="entry name" value="DUF2516"/>
</dbReference>
<sequence length="115" mass="12064">MIFANVQVLLFLLFTLVILVLAVWALVDALRRPASAFVAAGKQTKQIWSIILGIATAVAFFSVPPPLGLGAFPTFLALLSAVAAIVYLVDVRPAVAPHSRRRGGGGGQGPTRGGW</sequence>
<keyword evidence="1" id="KW-0472">Membrane</keyword>
<organism evidence="2 3">
    <name type="scientific">Cellulomonas pakistanensis</name>
    <dbReference type="NCBI Taxonomy" id="992287"/>
    <lineage>
        <taxon>Bacteria</taxon>
        <taxon>Bacillati</taxon>
        <taxon>Actinomycetota</taxon>
        <taxon>Actinomycetes</taxon>
        <taxon>Micrococcales</taxon>
        <taxon>Cellulomonadaceae</taxon>
        <taxon>Cellulomonas</taxon>
    </lineage>
</organism>
<dbReference type="RefSeq" id="WP_308439386.1">
    <property type="nucleotide sequence ID" value="NZ_BONO01000021.1"/>
</dbReference>
<evidence type="ECO:0000313" key="2">
    <source>
        <dbReference type="EMBL" id="GIG37286.1"/>
    </source>
</evidence>
<feature type="transmembrane region" description="Helical" evidence="1">
    <location>
        <begin position="6"/>
        <end position="27"/>
    </location>
</feature>
<feature type="transmembrane region" description="Helical" evidence="1">
    <location>
        <begin position="70"/>
        <end position="91"/>
    </location>
</feature>
<dbReference type="Pfam" id="PF10724">
    <property type="entry name" value="DUF2516"/>
    <property type="match status" value="1"/>
</dbReference>
<reference evidence="2" key="1">
    <citation type="submission" date="2021-01" db="EMBL/GenBank/DDBJ databases">
        <title>Whole genome shotgun sequence of Cellulomonas pakistanensis NBRC 110800.</title>
        <authorList>
            <person name="Komaki H."/>
            <person name="Tamura T."/>
        </authorList>
    </citation>
    <scope>NUCLEOTIDE SEQUENCE</scope>
    <source>
        <strain evidence="2">NBRC 110800</strain>
    </source>
</reference>
<gene>
    <name evidence="2" type="ORF">Cpa01nite_26670</name>
</gene>
<protein>
    <recommendedName>
        <fullName evidence="4">DUF2516 domain-containing protein</fullName>
    </recommendedName>
</protein>
<keyword evidence="1" id="KW-1133">Transmembrane helix</keyword>
<evidence type="ECO:0000256" key="1">
    <source>
        <dbReference type="SAM" id="Phobius"/>
    </source>
</evidence>
<keyword evidence="3" id="KW-1185">Reference proteome</keyword>
<dbReference type="AlphaFoldDB" id="A0A919U4A9"/>